<sequence>MTALPSFVINAYASLRLIKPNWPASGSVASFLSSSVYKAGTPAVAEAISKAFAGSEGLRKAFSQTYDAVMQLDASKYGQLAHPNNVRHIALVETITANRGDFPPEEFTIHTDLPDGASITSTIPSAAAMKGETFKAWIAQKQESFNAAKAADEQQPAAGDGTGIAIDTLSKVIESLVLKNGDAPLDLLDGEDRQSAVSSQFLIH</sequence>
<dbReference type="Proteomes" id="UP000620262">
    <property type="component" value="Unassembled WGS sequence"/>
</dbReference>
<reference evidence="1 2" key="1">
    <citation type="submission" date="2020-10" db="EMBL/GenBank/DDBJ databases">
        <title>Sequencing the genomes of 1000 actinobacteria strains.</title>
        <authorList>
            <person name="Klenk H.-P."/>
        </authorList>
    </citation>
    <scope>NUCLEOTIDE SEQUENCE [LARGE SCALE GENOMIC DNA]</scope>
    <source>
        <strain evidence="1 2">DSM 7307</strain>
    </source>
</reference>
<keyword evidence="2" id="KW-1185">Reference proteome</keyword>
<organism evidence="1 2">
    <name type="scientific">Rhizobium viscosum</name>
    <name type="common">Arthrobacter viscosus</name>
    <dbReference type="NCBI Taxonomy" id="1673"/>
    <lineage>
        <taxon>Bacteria</taxon>
        <taxon>Pseudomonadati</taxon>
        <taxon>Pseudomonadota</taxon>
        <taxon>Alphaproteobacteria</taxon>
        <taxon>Hyphomicrobiales</taxon>
        <taxon>Rhizobiaceae</taxon>
        <taxon>Rhizobium/Agrobacterium group</taxon>
        <taxon>Rhizobium</taxon>
    </lineage>
</organism>
<evidence type="ECO:0000313" key="1">
    <source>
        <dbReference type="EMBL" id="MBE1508199.1"/>
    </source>
</evidence>
<comment type="caution">
    <text evidence="1">The sequence shown here is derived from an EMBL/GenBank/DDBJ whole genome shotgun (WGS) entry which is preliminary data.</text>
</comment>
<evidence type="ECO:0000313" key="2">
    <source>
        <dbReference type="Proteomes" id="UP000620262"/>
    </source>
</evidence>
<accession>A0ABR9IYB9</accession>
<dbReference type="RefSeq" id="WP_192731841.1">
    <property type="nucleotide sequence ID" value="NZ_BAAAVL010000002.1"/>
</dbReference>
<dbReference type="EMBL" id="JADBEC010000002">
    <property type="protein sequence ID" value="MBE1508199.1"/>
    <property type="molecule type" value="Genomic_DNA"/>
</dbReference>
<name>A0ABR9IYB9_RHIVS</name>
<gene>
    <name evidence="1" type="ORF">H4W29_005444</name>
</gene>
<proteinExistence type="predicted"/>
<protein>
    <submittedName>
        <fullName evidence="1">Uncharacterized protein</fullName>
    </submittedName>
</protein>